<keyword evidence="9" id="KW-0732">Signal</keyword>
<feature type="signal peptide" evidence="9">
    <location>
        <begin position="1"/>
        <end position="15"/>
    </location>
</feature>
<organism evidence="12 13">
    <name type="scientific">Microbulbifer agarilyticus</name>
    <dbReference type="NCBI Taxonomy" id="260552"/>
    <lineage>
        <taxon>Bacteria</taxon>
        <taxon>Pseudomonadati</taxon>
        <taxon>Pseudomonadota</taxon>
        <taxon>Gammaproteobacteria</taxon>
        <taxon>Cellvibrionales</taxon>
        <taxon>Microbulbiferaceae</taxon>
        <taxon>Microbulbifer</taxon>
    </lineage>
</organism>
<dbReference type="Gene3D" id="3.40.390.10">
    <property type="entry name" value="Collagenase (Catalytic Domain)"/>
    <property type="match status" value="1"/>
</dbReference>
<dbReference type="GO" id="GO:0005886">
    <property type="term" value="C:plasma membrane"/>
    <property type="evidence" value="ECO:0007669"/>
    <property type="project" value="TreeGrafter"/>
</dbReference>
<keyword evidence="13" id="KW-1185">Reference proteome</keyword>
<evidence type="ECO:0000256" key="8">
    <source>
        <dbReference type="SAM" id="MobiDB-lite"/>
    </source>
</evidence>
<dbReference type="GO" id="GO:0004222">
    <property type="term" value="F:metalloendopeptidase activity"/>
    <property type="evidence" value="ECO:0007669"/>
    <property type="project" value="InterPro"/>
</dbReference>
<evidence type="ECO:0000256" key="3">
    <source>
        <dbReference type="ARBA" id="ARBA00022670"/>
    </source>
</evidence>
<evidence type="ECO:0000256" key="1">
    <source>
        <dbReference type="ARBA" id="ARBA00001947"/>
    </source>
</evidence>
<evidence type="ECO:0000313" key="13">
    <source>
        <dbReference type="Proteomes" id="UP000188219"/>
    </source>
</evidence>
<dbReference type="InterPro" id="IPR000718">
    <property type="entry name" value="Peptidase_M13"/>
</dbReference>
<dbReference type="InterPro" id="IPR008753">
    <property type="entry name" value="Peptidase_M13_N"/>
</dbReference>
<evidence type="ECO:0000256" key="5">
    <source>
        <dbReference type="ARBA" id="ARBA00022801"/>
    </source>
</evidence>
<dbReference type="AlphaFoldDB" id="A0A1Q2M802"/>
<dbReference type="RefSeq" id="WP_077406406.1">
    <property type="nucleotide sequence ID" value="NZ_CP019650.1"/>
</dbReference>
<dbReference type="eggNOG" id="COG3590">
    <property type="taxonomic scope" value="Bacteria"/>
</dbReference>
<gene>
    <name evidence="12" type="ORF">Mag101_14280</name>
</gene>
<evidence type="ECO:0000259" key="10">
    <source>
        <dbReference type="Pfam" id="PF01431"/>
    </source>
</evidence>
<feature type="region of interest" description="Disordered" evidence="8">
    <location>
        <begin position="24"/>
        <end position="43"/>
    </location>
</feature>
<accession>A0A1Q2M802</accession>
<reference evidence="12" key="1">
    <citation type="submission" date="2017-02" db="EMBL/GenBank/DDBJ databases">
        <title>Genome of Microbulbifer agarilyticus GP101.</title>
        <authorList>
            <person name="Jung J."/>
            <person name="Bae S.S."/>
            <person name="Baek K."/>
        </authorList>
    </citation>
    <scope>NUCLEOTIDE SEQUENCE [LARGE SCALE GENOMIC DNA]</scope>
    <source>
        <strain evidence="12">GP101</strain>
    </source>
</reference>
<protein>
    <submittedName>
        <fullName evidence="12">Peptidase M13</fullName>
    </submittedName>
</protein>
<dbReference type="Proteomes" id="UP000188219">
    <property type="component" value="Chromosome"/>
</dbReference>
<dbReference type="Pfam" id="PF05649">
    <property type="entry name" value="Peptidase_M13_N"/>
    <property type="match status" value="1"/>
</dbReference>
<keyword evidence="6" id="KW-0862">Zinc</keyword>
<keyword evidence="5" id="KW-0378">Hydrolase</keyword>
<dbReference type="PANTHER" id="PTHR11733">
    <property type="entry name" value="ZINC METALLOPROTEASE FAMILY M13 NEPRILYSIN-RELATED"/>
    <property type="match status" value="1"/>
</dbReference>
<dbReference type="GO" id="GO:0016485">
    <property type="term" value="P:protein processing"/>
    <property type="evidence" value="ECO:0007669"/>
    <property type="project" value="TreeGrafter"/>
</dbReference>
<dbReference type="Pfam" id="PF01431">
    <property type="entry name" value="Peptidase_M13"/>
    <property type="match status" value="1"/>
</dbReference>
<dbReference type="PROSITE" id="PS51257">
    <property type="entry name" value="PROKAR_LIPOPROTEIN"/>
    <property type="match status" value="1"/>
</dbReference>
<dbReference type="SUPFAM" id="SSF55486">
    <property type="entry name" value="Metalloproteases ('zincins'), catalytic domain"/>
    <property type="match status" value="1"/>
</dbReference>
<feature type="chain" id="PRO_5012614186" evidence="9">
    <location>
        <begin position="16"/>
        <end position="693"/>
    </location>
</feature>
<dbReference type="PROSITE" id="PS51885">
    <property type="entry name" value="NEPRILYSIN"/>
    <property type="match status" value="1"/>
</dbReference>
<comment type="cofactor">
    <cofactor evidence="1">
        <name>Zn(2+)</name>
        <dbReference type="ChEBI" id="CHEBI:29105"/>
    </cofactor>
</comment>
<dbReference type="PANTHER" id="PTHR11733:SF167">
    <property type="entry name" value="FI17812P1-RELATED"/>
    <property type="match status" value="1"/>
</dbReference>
<dbReference type="InterPro" id="IPR024079">
    <property type="entry name" value="MetalloPept_cat_dom_sf"/>
</dbReference>
<sequence>MKKLLLPLAIATAVAAVGGCTKPDDGSVTASDAKPSAEQSAAANTTLDSGIDLSAMDTSVRPQDDFFSYVNGNWIKNTEIPADKSRWGGFSMLRDKATEEVKGLIMEASENASSASAKQIGDLYNSFMNEELIEKKGVSAIAPELAKVDAIETHKDLGDFFAYADTVGYDVPFGGYVYQDLKQVENYITYISQAGLGLPDRDYYFDDSEKGQKLQQAYREFLVEMQQISGLDNAEQYAESLYQLEKSLAEHHRTRVENRDPVKSYNKKTLAELKALMPSFDWDSYLQKAHLQKADSFIVRQPEYLEAVNTIIADTELGTWKRYLKLKVLSAAAPYMHNEIAQANFDFYGTTIRGTKEMEPRWKRAVQFVNGSAGELVGQLYVEKYFPPEAKARMVKLVDNLKSAYKESIESLTWMSEDTKKEALTKLANFTTKIGYPDKWRDYSDLQVEADNLVNNAIAATLFDTLNDRNKLGKPLDRGEWHMSPQTVNAYYNPPMNEIVFPAAILQPPFFNMNADDAVNYGGIGGVIGHEIGHGFDDKGSKFDGKGYLNNWWTDSDRDNFDQLTGKLVAQYQGFQPLEGEHINGELTLGENIGDLSGLGIAYKAYKMSLNGEEGPEIDGFTGDQRVFMGWAQVWRSKMRDEALSERLKTDPHSPAKYRVQGVVPNIEAFYSAFDVKEGDGMYLPKEERVEIW</sequence>
<dbReference type="KEGG" id="maga:Mag101_14280"/>
<evidence type="ECO:0000256" key="2">
    <source>
        <dbReference type="ARBA" id="ARBA00007357"/>
    </source>
</evidence>
<dbReference type="CDD" id="cd08662">
    <property type="entry name" value="M13"/>
    <property type="match status" value="1"/>
</dbReference>
<evidence type="ECO:0000313" key="12">
    <source>
        <dbReference type="EMBL" id="AQQ68668.1"/>
    </source>
</evidence>
<comment type="similarity">
    <text evidence="2">Belongs to the peptidase M13 family.</text>
</comment>
<dbReference type="EMBL" id="CP019650">
    <property type="protein sequence ID" value="AQQ68668.1"/>
    <property type="molecule type" value="Genomic_DNA"/>
</dbReference>
<keyword evidence="4" id="KW-0479">Metal-binding</keyword>
<evidence type="ECO:0000256" key="4">
    <source>
        <dbReference type="ARBA" id="ARBA00022723"/>
    </source>
</evidence>
<evidence type="ECO:0000256" key="6">
    <source>
        <dbReference type="ARBA" id="ARBA00022833"/>
    </source>
</evidence>
<evidence type="ECO:0000259" key="11">
    <source>
        <dbReference type="Pfam" id="PF05649"/>
    </source>
</evidence>
<dbReference type="GO" id="GO:0046872">
    <property type="term" value="F:metal ion binding"/>
    <property type="evidence" value="ECO:0007669"/>
    <property type="project" value="UniProtKB-KW"/>
</dbReference>
<dbReference type="Gene3D" id="1.10.1380.10">
    <property type="entry name" value="Neutral endopeptidase , domain2"/>
    <property type="match status" value="1"/>
</dbReference>
<dbReference type="InterPro" id="IPR018497">
    <property type="entry name" value="Peptidase_M13_C"/>
</dbReference>
<dbReference type="STRING" id="260552.Mag101_14280"/>
<proteinExistence type="inferred from homology"/>
<keyword evidence="7" id="KW-0482">Metalloprotease</keyword>
<dbReference type="PRINTS" id="PR00786">
    <property type="entry name" value="NEPRILYSIN"/>
</dbReference>
<dbReference type="InterPro" id="IPR042089">
    <property type="entry name" value="Peptidase_M13_dom_2"/>
</dbReference>
<evidence type="ECO:0000256" key="9">
    <source>
        <dbReference type="SAM" id="SignalP"/>
    </source>
</evidence>
<evidence type="ECO:0000256" key="7">
    <source>
        <dbReference type="ARBA" id="ARBA00023049"/>
    </source>
</evidence>
<dbReference type="OrthoDB" id="9775677at2"/>
<feature type="domain" description="Peptidase M13 N-terminal" evidence="11">
    <location>
        <begin position="62"/>
        <end position="437"/>
    </location>
</feature>
<keyword evidence="3" id="KW-0645">Protease</keyword>
<feature type="domain" description="Peptidase M13 C-terminal" evidence="10">
    <location>
        <begin position="489"/>
        <end position="690"/>
    </location>
</feature>
<name>A0A1Q2M802_9GAMM</name>